<evidence type="ECO:0000256" key="3">
    <source>
        <dbReference type="ARBA" id="ARBA00023002"/>
    </source>
</evidence>
<evidence type="ECO:0000256" key="1">
    <source>
        <dbReference type="ARBA" id="ARBA00006484"/>
    </source>
</evidence>
<dbReference type="OrthoDB" id="1274115at2759"/>
<dbReference type="InterPro" id="IPR036291">
    <property type="entry name" value="NAD(P)-bd_dom_sf"/>
</dbReference>
<proteinExistence type="inferred from homology"/>
<keyword evidence="3" id="KW-0560">Oxidoreductase</keyword>
<evidence type="ECO:0000256" key="4">
    <source>
        <dbReference type="RuleBase" id="RU000363"/>
    </source>
</evidence>
<dbReference type="InterPro" id="IPR020904">
    <property type="entry name" value="Sc_DH/Rdtase_CS"/>
</dbReference>
<dbReference type="PRINTS" id="PR00080">
    <property type="entry name" value="SDRFAMILY"/>
</dbReference>
<dbReference type="InterPro" id="IPR002347">
    <property type="entry name" value="SDR_fam"/>
</dbReference>
<reference evidence="6 7" key="1">
    <citation type="submission" date="2015-01" db="EMBL/GenBank/DDBJ databases">
        <title>The Genome Sequence of Exophiala sideris CBS121828.</title>
        <authorList>
            <consortium name="The Broad Institute Genomics Platform"/>
            <person name="Cuomo C."/>
            <person name="de Hoog S."/>
            <person name="Gorbushina A."/>
            <person name="Stielow B."/>
            <person name="Teixiera M."/>
            <person name="Abouelleil A."/>
            <person name="Chapman S.B."/>
            <person name="Priest M."/>
            <person name="Young S.K."/>
            <person name="Wortman J."/>
            <person name="Nusbaum C."/>
            <person name="Birren B."/>
        </authorList>
    </citation>
    <scope>NUCLEOTIDE SEQUENCE [LARGE SCALE GENOMIC DNA]</scope>
    <source>
        <strain evidence="6 7">CBS 121828</strain>
    </source>
</reference>
<dbReference type="PRINTS" id="PR00081">
    <property type="entry name" value="GDHRDH"/>
</dbReference>
<dbReference type="PANTHER" id="PTHR43976">
    <property type="entry name" value="SHORT CHAIN DEHYDROGENASE"/>
    <property type="match status" value="1"/>
</dbReference>
<dbReference type="CDD" id="cd05374">
    <property type="entry name" value="17beta-HSD-like_SDR_c"/>
    <property type="match status" value="1"/>
</dbReference>
<feature type="signal peptide" evidence="5">
    <location>
        <begin position="1"/>
        <end position="24"/>
    </location>
</feature>
<keyword evidence="2" id="KW-0521">NADP</keyword>
<evidence type="ECO:0000256" key="5">
    <source>
        <dbReference type="SAM" id="SignalP"/>
    </source>
</evidence>
<evidence type="ECO:0000256" key="2">
    <source>
        <dbReference type="ARBA" id="ARBA00022857"/>
    </source>
</evidence>
<organism evidence="6 7">
    <name type="scientific">Exophiala sideris</name>
    <dbReference type="NCBI Taxonomy" id="1016849"/>
    <lineage>
        <taxon>Eukaryota</taxon>
        <taxon>Fungi</taxon>
        <taxon>Dikarya</taxon>
        <taxon>Ascomycota</taxon>
        <taxon>Pezizomycotina</taxon>
        <taxon>Eurotiomycetes</taxon>
        <taxon>Chaetothyriomycetidae</taxon>
        <taxon>Chaetothyriales</taxon>
        <taxon>Herpotrichiellaceae</taxon>
        <taxon>Exophiala</taxon>
    </lineage>
</organism>
<dbReference type="HOGENOM" id="CLU_010194_2_9_1"/>
<keyword evidence="5" id="KW-0732">Signal</keyword>
<dbReference type="STRING" id="1016849.A0A0D1YEU4"/>
<gene>
    <name evidence="6" type="ORF">PV11_03626</name>
</gene>
<evidence type="ECO:0000313" key="6">
    <source>
        <dbReference type="EMBL" id="KIV81437.1"/>
    </source>
</evidence>
<protein>
    <submittedName>
        <fullName evidence="6">Uncharacterized protein</fullName>
    </submittedName>
</protein>
<name>A0A0D1YEU4_9EURO</name>
<dbReference type="AlphaFoldDB" id="A0A0D1YEU4"/>
<accession>A0A0D1YEU4</accession>
<sequence>MSKTWLITGCSAGFGLSLTRFILAQGHNVIATSRNPSKTPELVKEITSNPNGRWLSLDVTSPKDKIETVIREAKKEFGGIDVLVNNAGYSVLGAAEDIPEDKAKAQFEVNFWGMIRTTQAVLPQMRSRKSGTIVNISSIAGLDALPTCAIYAASKFALEAWSEALSREVDSLGLRVLIVEPGAFRTNFLTKDAAPKIPPSEAYRTGVVQTVLDRFDTMNGAQIGDPDKAAKTIFEVVLGTGVGEGKTNMLRLPLGPDCYARATGSNKRRRENLEAMQEIAISTNLE</sequence>
<dbReference type="Pfam" id="PF00106">
    <property type="entry name" value="adh_short"/>
    <property type="match status" value="1"/>
</dbReference>
<dbReference type="Gene3D" id="3.40.50.720">
    <property type="entry name" value="NAD(P)-binding Rossmann-like Domain"/>
    <property type="match status" value="1"/>
</dbReference>
<feature type="chain" id="PRO_5002236940" evidence="5">
    <location>
        <begin position="25"/>
        <end position="286"/>
    </location>
</feature>
<dbReference type="PANTHER" id="PTHR43976:SF16">
    <property type="entry name" value="SHORT-CHAIN DEHYDROGENASE_REDUCTASE FAMILY PROTEIN"/>
    <property type="match status" value="1"/>
</dbReference>
<dbReference type="InterPro" id="IPR051911">
    <property type="entry name" value="SDR_oxidoreductase"/>
</dbReference>
<dbReference type="EMBL" id="KN846952">
    <property type="protein sequence ID" value="KIV81437.1"/>
    <property type="molecule type" value="Genomic_DNA"/>
</dbReference>
<evidence type="ECO:0000313" key="7">
    <source>
        <dbReference type="Proteomes" id="UP000053599"/>
    </source>
</evidence>
<dbReference type="SUPFAM" id="SSF51735">
    <property type="entry name" value="NAD(P)-binding Rossmann-fold domains"/>
    <property type="match status" value="1"/>
</dbReference>
<dbReference type="GO" id="GO:0016491">
    <property type="term" value="F:oxidoreductase activity"/>
    <property type="evidence" value="ECO:0007669"/>
    <property type="project" value="UniProtKB-KW"/>
</dbReference>
<dbReference type="PROSITE" id="PS00061">
    <property type="entry name" value="ADH_SHORT"/>
    <property type="match status" value="1"/>
</dbReference>
<dbReference type="Proteomes" id="UP000053599">
    <property type="component" value="Unassembled WGS sequence"/>
</dbReference>
<comment type="similarity">
    <text evidence="1 4">Belongs to the short-chain dehydrogenases/reductases (SDR) family.</text>
</comment>